<dbReference type="InterPro" id="IPR011067">
    <property type="entry name" value="Plasmid_toxin/cell-grow_inhib"/>
</dbReference>
<comment type="caution">
    <text evidence="1">The sequence shown here is derived from an EMBL/GenBank/DDBJ whole genome shotgun (WGS) entry which is preliminary data.</text>
</comment>
<dbReference type="STRING" id="1235802.C823_00733"/>
<dbReference type="eggNOG" id="ENOG50330QB">
    <property type="taxonomic scope" value="Bacteria"/>
</dbReference>
<reference evidence="1 2" key="1">
    <citation type="journal article" date="2014" name="Genome Announc.">
        <title>Draft genome sequences of the altered schaedler flora, a defined bacterial community from gnotobiotic mice.</title>
        <authorList>
            <person name="Wannemuehler M.J."/>
            <person name="Overstreet A.M."/>
            <person name="Ward D.V."/>
            <person name="Phillips G.J."/>
        </authorList>
    </citation>
    <scope>NUCLEOTIDE SEQUENCE [LARGE SCALE GENOMIC DNA]</scope>
    <source>
        <strain evidence="1 2">ASF492</strain>
    </source>
</reference>
<organism evidence="1 2">
    <name type="scientific">Eubacterium plexicaudatum ASF492</name>
    <dbReference type="NCBI Taxonomy" id="1235802"/>
    <lineage>
        <taxon>Bacteria</taxon>
        <taxon>Bacillati</taxon>
        <taxon>Bacillota</taxon>
        <taxon>Clostridia</taxon>
        <taxon>Eubacteriales</taxon>
        <taxon>Eubacteriaceae</taxon>
        <taxon>Eubacterium</taxon>
    </lineage>
</organism>
<dbReference type="EMBL" id="AQFT01000023">
    <property type="protein sequence ID" value="EMZ36366.1"/>
    <property type="molecule type" value="Genomic_DNA"/>
</dbReference>
<proteinExistence type="predicted"/>
<sequence length="123" mass="14576">MIGKIYWVIFKYYDNVKHSMSFKKRPVLIIGEADRKDYVVLPISRVTRKEHLDMRYDFEMQGKDYPALLLKATSYVRTHKQTVVNIGELAECIADFREEYPEAYISVMALVEEFQKELINKAF</sequence>
<dbReference type="AlphaFoldDB" id="N2B7H7"/>
<dbReference type="Gene3D" id="2.30.30.110">
    <property type="match status" value="1"/>
</dbReference>
<keyword evidence="2" id="KW-1185">Reference proteome</keyword>
<dbReference type="Proteomes" id="UP000012589">
    <property type="component" value="Unassembled WGS sequence"/>
</dbReference>
<evidence type="ECO:0008006" key="3">
    <source>
        <dbReference type="Google" id="ProtNLM"/>
    </source>
</evidence>
<evidence type="ECO:0000313" key="1">
    <source>
        <dbReference type="EMBL" id="EMZ36366.1"/>
    </source>
</evidence>
<accession>N2B7H7</accession>
<dbReference type="HOGENOM" id="CLU_160372_0_0_9"/>
<gene>
    <name evidence="1" type="ORF">C823_00733</name>
</gene>
<evidence type="ECO:0000313" key="2">
    <source>
        <dbReference type="Proteomes" id="UP000012589"/>
    </source>
</evidence>
<protein>
    <recommendedName>
        <fullName evidence="3">PemK-like protein</fullName>
    </recommendedName>
</protein>
<dbReference type="PATRIC" id="fig|1235802.3.peg.786"/>
<name>N2B7H7_9FIRM</name>
<dbReference type="OrthoDB" id="80446at2"/>